<dbReference type="InterPro" id="IPR011991">
    <property type="entry name" value="ArsR-like_HTH"/>
</dbReference>
<feature type="region of interest" description="Disordered" evidence="1">
    <location>
        <begin position="402"/>
        <end position="425"/>
    </location>
</feature>
<dbReference type="GO" id="GO:0005737">
    <property type="term" value="C:cytoplasm"/>
    <property type="evidence" value="ECO:0007669"/>
    <property type="project" value="TreeGrafter"/>
</dbReference>
<dbReference type="SUPFAM" id="SSF56731">
    <property type="entry name" value="DNA primase core"/>
    <property type="match status" value="1"/>
</dbReference>
<protein>
    <recommendedName>
        <fullName evidence="2">HTH arsR-type domain-containing protein</fullName>
    </recommendedName>
</protein>
<name>A0A4U5JC76_9EURY</name>
<feature type="domain" description="HTH arsR-type" evidence="2">
    <location>
        <begin position="904"/>
        <end position="1024"/>
    </location>
</feature>
<dbReference type="Proteomes" id="UP000308037">
    <property type="component" value="Unassembled WGS sequence"/>
</dbReference>
<dbReference type="GO" id="GO:0003700">
    <property type="term" value="F:DNA-binding transcription factor activity"/>
    <property type="evidence" value="ECO:0007669"/>
    <property type="project" value="InterPro"/>
</dbReference>
<evidence type="ECO:0000313" key="3">
    <source>
        <dbReference type="EMBL" id="TKR25891.1"/>
    </source>
</evidence>
<dbReference type="AlphaFoldDB" id="A0A4U5JC76"/>
<proteinExistence type="predicted"/>
<dbReference type="GO" id="GO:0006269">
    <property type="term" value="P:DNA replication, synthesis of primer"/>
    <property type="evidence" value="ECO:0007669"/>
    <property type="project" value="TreeGrafter"/>
</dbReference>
<dbReference type="CDD" id="cd00090">
    <property type="entry name" value="HTH_ARSR"/>
    <property type="match status" value="1"/>
</dbReference>
<feature type="region of interest" description="Disordered" evidence="1">
    <location>
        <begin position="272"/>
        <end position="302"/>
    </location>
</feature>
<dbReference type="InterPro" id="IPR050219">
    <property type="entry name" value="DnaG_primase"/>
</dbReference>
<dbReference type="RefSeq" id="WP_137275793.1">
    <property type="nucleotide sequence ID" value="NZ_QKNX01000002.1"/>
</dbReference>
<dbReference type="SUPFAM" id="SSF46785">
    <property type="entry name" value="Winged helix' DNA-binding domain"/>
    <property type="match status" value="1"/>
</dbReference>
<dbReference type="OrthoDB" id="242746at2157"/>
<dbReference type="PANTHER" id="PTHR30313">
    <property type="entry name" value="DNA PRIMASE"/>
    <property type="match status" value="1"/>
</dbReference>
<dbReference type="InterPro" id="IPR001845">
    <property type="entry name" value="HTH_ArsR_DNA-bd_dom"/>
</dbReference>
<feature type="compositionally biased region" description="Polar residues" evidence="1">
    <location>
        <begin position="281"/>
        <end position="292"/>
    </location>
</feature>
<evidence type="ECO:0000313" key="4">
    <source>
        <dbReference type="Proteomes" id="UP000308037"/>
    </source>
</evidence>
<dbReference type="InterPro" id="IPR037068">
    <property type="entry name" value="DNA_primase_core_N_sf"/>
</dbReference>
<dbReference type="PANTHER" id="PTHR30313:SF2">
    <property type="entry name" value="DNA PRIMASE"/>
    <property type="match status" value="1"/>
</dbReference>
<evidence type="ECO:0000259" key="2">
    <source>
        <dbReference type="PROSITE" id="PS50987"/>
    </source>
</evidence>
<organism evidence="3 4">
    <name type="scientific">Natronomonas salsuginis</name>
    <dbReference type="NCBI Taxonomy" id="2217661"/>
    <lineage>
        <taxon>Archaea</taxon>
        <taxon>Methanobacteriati</taxon>
        <taxon>Methanobacteriota</taxon>
        <taxon>Stenosarchaea group</taxon>
        <taxon>Halobacteria</taxon>
        <taxon>Halobacteriales</taxon>
        <taxon>Natronomonadaceae</taxon>
        <taxon>Natronomonas</taxon>
    </lineage>
</organism>
<dbReference type="Gene3D" id="3.40.1360.10">
    <property type="match status" value="1"/>
</dbReference>
<sequence length="1024" mass="113268">MSAGQSVQTADSADSSGAFSSAVQFFHDQLDHDISTVATAPVETPREYFTEVRGWSEETVENLKLGYAPKSAPLKAHLRDLGYDDEELLATGLFTELDSGDISCLFKGRYVFPYYDEAGEPAYAIAREAGEHSTLGGKYVKCATSGSSEVQEPIFGIHEFDPDKGCWIVEGMADATTALEHEMPVLSPVTTQFKQDDRERLLEILEVHDIENVMVVADNDEAGLQGAVSTATFISESGYDASVTTPPNEGEDLDGYVESRDDFEKLVSRQTPVEEHECYNEVSTESTQNSGTESRDYDGPLSNLTIPDVEPRLSAGYRGKNPLSHSGSRTNYFVVKEDGRVAFDHKKKVGYNPITYLLCDIGTRSPDSPNGELSNNEIQAVREAASNRGLISEDEDDTYQLRSDGSEQSIALPEIPSPSEGEWQDTLSDDETALTLDEARTRCQRQIDTALHNGAHKLIDALPAMGKSSGVIRGAAKTDTPISVFTARHDLYGQYSEWCEEHGLSYHQLPSFHEDCPTARGEHGDDWRKKVLDIYDEGVMASEIHKWAEEYFGEPLPCDDGQECSYKQEWDFESDEYDVLIGHYQHAYNPDITAGRVAVFDEFPADSFLLEFEGNTVTSAVSAYVSRQGGLPFEDFTELIEGRNSEQGEAARDWFDADDLERDGEPVLNDASGSANAYAPLLTYAVLVGENLGNGWEHADLDAETGVGNHRRAARNRDSGEVFLLLPPELNDANGVIALDGTPTPDLWQLAVDTRLSHEQVLSDKERADYLTDALDCSIIQTTDATKTYSSGTYVKPEEDGLLFEAVAKREETEPALISTRRAIGQYEQEGVLAPIGKHEYYGNLKGSNQFKSARVGIVAGSQHYGDDYVERWGALAGTSVERGDGKGMDLDYGKFGNKVLRQMREHEVLQAVLRFGRNGDDANIYVHTAVLPEWVPVEAEGRIERWSKGVQEVVEVLENDAPDEWRTSDVAEQVSISKRQVRANLKKLADAGYVEKRKEGRGITWVVSEETIDRLGQVEFRSS</sequence>
<gene>
    <name evidence="3" type="ORF">DM868_05170</name>
</gene>
<dbReference type="InterPro" id="IPR036388">
    <property type="entry name" value="WH-like_DNA-bd_sf"/>
</dbReference>
<keyword evidence="4" id="KW-1185">Reference proteome</keyword>
<comment type="caution">
    <text evidence="3">The sequence shown here is derived from an EMBL/GenBank/DDBJ whole genome shotgun (WGS) entry which is preliminary data.</text>
</comment>
<dbReference type="PROSITE" id="PS50987">
    <property type="entry name" value="HTH_ARSR_2"/>
    <property type="match status" value="1"/>
</dbReference>
<evidence type="ECO:0000256" key="1">
    <source>
        <dbReference type="SAM" id="MobiDB-lite"/>
    </source>
</evidence>
<dbReference type="Pfam" id="PF13155">
    <property type="entry name" value="Toprim_2"/>
    <property type="match status" value="1"/>
</dbReference>
<dbReference type="EMBL" id="QKNX01000002">
    <property type="protein sequence ID" value="TKR25891.1"/>
    <property type="molecule type" value="Genomic_DNA"/>
</dbReference>
<reference evidence="3 4" key="1">
    <citation type="submission" date="2019-04" db="EMBL/GenBank/DDBJ databases">
        <title>Natronomonas sp. F20-122 a newhaloarchaeon isolated from a saline saltern of Isla Bacuta, Huelva, Spain.</title>
        <authorList>
            <person name="Duran-Viseras A."/>
            <person name="Sanchez-Porro C."/>
            <person name="Ventosa A."/>
        </authorList>
    </citation>
    <scope>NUCLEOTIDE SEQUENCE [LARGE SCALE GENOMIC DNA]</scope>
    <source>
        <strain evidence="3 4">F20-122</strain>
    </source>
</reference>
<accession>A0A4U5JC76</accession>
<dbReference type="InterPro" id="IPR036390">
    <property type="entry name" value="WH_DNA-bd_sf"/>
</dbReference>
<dbReference type="Gene3D" id="3.90.980.10">
    <property type="entry name" value="DNA primase, catalytic core, N-terminal domain"/>
    <property type="match status" value="1"/>
</dbReference>
<dbReference type="Pfam" id="PF08275">
    <property type="entry name" value="DNAG_N"/>
    <property type="match status" value="1"/>
</dbReference>
<dbReference type="InterPro" id="IPR013264">
    <property type="entry name" value="DNAG_N"/>
</dbReference>
<dbReference type="Gene3D" id="1.10.10.10">
    <property type="entry name" value="Winged helix-like DNA-binding domain superfamily/Winged helix DNA-binding domain"/>
    <property type="match status" value="1"/>
</dbReference>